<sequence>MSILFRLVAFTLLLTAKLVVSDALAQEPIIRAKIEEAGTLVPGQQVHLVLNVLAPGFFISPPQFPLFALPHALVTLPDERSQNVTDTINGVQFSGIQKRYSIIPQVSGSYNIPSIQISFGYLEDGNRKQTTVTSAPVSFTVDAAQQDGQTEFAAGSLELSQNFDRPPDKLQTGDALVRTLIITATDTVAITIPPVDVGTPQGLDQYVKPATVADNVSVGRQTASRRIETIVYTASKAGTFSLPAISYHWFDVQSQQIETATLPEATVTVAAGTTKSAPLAEPASSSLASWQLLWRLALPVLLLAIVLALVLRYRVQLSRILHEWNEQRRNSFHHLKRQTLRIIKTGDDAQINAALQVWSRRLGYSSIHDWAAAANDGALVAQVETLQRQLYGKGHCADIDRHVLAHGVRSRLSHKRAPKPPALLELNP</sequence>
<dbReference type="AlphaFoldDB" id="A0A833CHY3"/>
<dbReference type="PANTHER" id="PTHR40940:SF1">
    <property type="entry name" value="PROTEIN BATD"/>
    <property type="match status" value="1"/>
</dbReference>
<dbReference type="Proteomes" id="UP000430843">
    <property type="component" value="Unassembled WGS sequence"/>
</dbReference>
<evidence type="ECO:0000256" key="2">
    <source>
        <dbReference type="SAM" id="SignalP"/>
    </source>
</evidence>
<accession>A0A833CHY3</accession>
<name>A0A833CHY3_9HYPH</name>
<comment type="caution">
    <text evidence="3">The sequence shown here is derived from an EMBL/GenBank/DDBJ whole genome shotgun (WGS) entry which is preliminary data.</text>
</comment>
<feature type="chain" id="PRO_5032585817" evidence="2">
    <location>
        <begin position="26"/>
        <end position="428"/>
    </location>
</feature>
<organism evidence="3 4">
    <name type="scientific">Brucella tritici</name>
    <dbReference type="NCBI Taxonomy" id="94626"/>
    <lineage>
        <taxon>Bacteria</taxon>
        <taxon>Pseudomonadati</taxon>
        <taxon>Pseudomonadota</taxon>
        <taxon>Alphaproteobacteria</taxon>
        <taxon>Hyphomicrobiales</taxon>
        <taxon>Brucellaceae</taxon>
        <taxon>Brucella/Ochrobactrum group</taxon>
        <taxon>Brucella</taxon>
    </lineage>
</organism>
<proteinExistence type="predicted"/>
<keyword evidence="4" id="KW-1185">Reference proteome</keyword>
<keyword evidence="1" id="KW-0472">Membrane</keyword>
<evidence type="ECO:0000313" key="4">
    <source>
        <dbReference type="Proteomes" id="UP000430843"/>
    </source>
</evidence>
<protein>
    <submittedName>
        <fullName evidence="3">Protein BatD</fullName>
    </submittedName>
</protein>
<dbReference type="EMBL" id="WBWA01000033">
    <property type="protein sequence ID" value="KAB2662311.1"/>
    <property type="molecule type" value="Genomic_DNA"/>
</dbReference>
<keyword evidence="1" id="KW-1133">Transmembrane helix</keyword>
<reference evidence="3 4" key="1">
    <citation type="submission" date="2019-09" db="EMBL/GenBank/DDBJ databases">
        <title>Taxonomic organization of the family Brucellaceae based on a phylogenomic approach.</title>
        <authorList>
            <person name="Leclercq S."/>
            <person name="Cloeckaert A."/>
            <person name="Zygmunt M.S."/>
        </authorList>
    </citation>
    <scope>NUCLEOTIDE SEQUENCE [LARGE SCALE GENOMIC DNA]</scope>
    <source>
        <strain evidence="3 4">LMG 18957</strain>
    </source>
</reference>
<keyword evidence="1" id="KW-0812">Transmembrane</keyword>
<keyword evidence="2" id="KW-0732">Signal</keyword>
<dbReference type="Pfam" id="PF13584">
    <property type="entry name" value="BatD"/>
    <property type="match status" value="1"/>
</dbReference>
<gene>
    <name evidence="3" type="ORF">F9K91_22750</name>
</gene>
<dbReference type="InterPro" id="IPR025738">
    <property type="entry name" value="BatD"/>
</dbReference>
<dbReference type="PANTHER" id="PTHR40940">
    <property type="entry name" value="PROTEIN BATD-RELATED"/>
    <property type="match status" value="1"/>
</dbReference>
<evidence type="ECO:0000313" key="3">
    <source>
        <dbReference type="EMBL" id="KAB2662311.1"/>
    </source>
</evidence>
<feature type="transmembrane region" description="Helical" evidence="1">
    <location>
        <begin position="292"/>
        <end position="311"/>
    </location>
</feature>
<evidence type="ECO:0000256" key="1">
    <source>
        <dbReference type="SAM" id="Phobius"/>
    </source>
</evidence>
<dbReference type="RefSeq" id="WP_151678788.1">
    <property type="nucleotide sequence ID" value="NZ_WBWA01000033.1"/>
</dbReference>
<feature type="signal peptide" evidence="2">
    <location>
        <begin position="1"/>
        <end position="25"/>
    </location>
</feature>